<dbReference type="EMBL" id="MU150345">
    <property type="protein sequence ID" value="KAF9458286.1"/>
    <property type="molecule type" value="Genomic_DNA"/>
</dbReference>
<evidence type="ECO:0000313" key="3">
    <source>
        <dbReference type="Proteomes" id="UP000807353"/>
    </source>
</evidence>
<accession>A0A9P6CAC5</accession>
<reference evidence="2" key="1">
    <citation type="submission" date="2020-11" db="EMBL/GenBank/DDBJ databases">
        <authorList>
            <consortium name="DOE Joint Genome Institute"/>
            <person name="Ahrendt S."/>
            <person name="Riley R."/>
            <person name="Andreopoulos W."/>
            <person name="Labutti K."/>
            <person name="Pangilinan J."/>
            <person name="Ruiz-Duenas F.J."/>
            <person name="Barrasa J.M."/>
            <person name="Sanchez-Garcia M."/>
            <person name="Camarero S."/>
            <person name="Miyauchi S."/>
            <person name="Serrano A."/>
            <person name="Linde D."/>
            <person name="Babiker R."/>
            <person name="Drula E."/>
            <person name="Ayuso-Fernandez I."/>
            <person name="Pacheco R."/>
            <person name="Padilla G."/>
            <person name="Ferreira P."/>
            <person name="Barriuso J."/>
            <person name="Kellner H."/>
            <person name="Castanera R."/>
            <person name="Alfaro M."/>
            <person name="Ramirez L."/>
            <person name="Pisabarro A.G."/>
            <person name="Kuo A."/>
            <person name="Tritt A."/>
            <person name="Lipzen A."/>
            <person name="He G."/>
            <person name="Yan M."/>
            <person name="Ng V."/>
            <person name="Cullen D."/>
            <person name="Martin F."/>
            <person name="Rosso M.-N."/>
            <person name="Henrissat B."/>
            <person name="Hibbett D."/>
            <person name="Martinez A.T."/>
            <person name="Grigoriev I.V."/>
        </authorList>
    </citation>
    <scope>NUCLEOTIDE SEQUENCE</scope>
    <source>
        <strain evidence="2">CBS 247.69</strain>
    </source>
</reference>
<dbReference type="PANTHER" id="PTHR19959:SF119">
    <property type="entry name" value="FUNGAL LIPASE-LIKE DOMAIN-CONTAINING PROTEIN"/>
    <property type="match status" value="1"/>
</dbReference>
<evidence type="ECO:0000313" key="2">
    <source>
        <dbReference type="EMBL" id="KAF9458286.1"/>
    </source>
</evidence>
<protein>
    <submittedName>
        <fullName evidence="2">CHAT domain-containing protein</fullName>
    </submittedName>
</protein>
<dbReference type="InterPro" id="IPR011990">
    <property type="entry name" value="TPR-like_helical_dom_sf"/>
</dbReference>
<feature type="domain" description="CHAT" evidence="1">
    <location>
        <begin position="889"/>
        <end position="1162"/>
    </location>
</feature>
<dbReference type="InterPro" id="IPR024983">
    <property type="entry name" value="CHAT_dom"/>
</dbReference>
<organism evidence="2 3">
    <name type="scientific">Collybia nuda</name>
    <dbReference type="NCBI Taxonomy" id="64659"/>
    <lineage>
        <taxon>Eukaryota</taxon>
        <taxon>Fungi</taxon>
        <taxon>Dikarya</taxon>
        <taxon>Basidiomycota</taxon>
        <taxon>Agaricomycotina</taxon>
        <taxon>Agaricomycetes</taxon>
        <taxon>Agaricomycetidae</taxon>
        <taxon>Agaricales</taxon>
        <taxon>Tricholomatineae</taxon>
        <taxon>Clitocybaceae</taxon>
        <taxon>Collybia</taxon>
    </lineage>
</organism>
<dbReference type="PANTHER" id="PTHR19959">
    <property type="entry name" value="KINESIN LIGHT CHAIN"/>
    <property type="match status" value="1"/>
</dbReference>
<comment type="caution">
    <text evidence="2">The sequence shown here is derived from an EMBL/GenBank/DDBJ whole genome shotgun (WGS) entry which is preliminary data.</text>
</comment>
<gene>
    <name evidence="2" type="ORF">BDZ94DRAFT_1173901</name>
</gene>
<keyword evidence="3" id="KW-1185">Reference proteome</keyword>
<sequence length="1163" mass="128895">MDAATERQSIHPYRLQGFSILYSERYKRTGDIKDLEAALECGHLALKMTPEGHPYMFMRLEVLAGFYSDKYRTSGAIQDLDSALKYSQATVDNSPEGHSELPIHLKNLAGLYAEKYDTTRAIDDLKAVIKYAQAAVHATPEGQPKLASFYLYYMASHYYDTYKGSGDIQDLEAALLFTEVALKITPEEDSKIPELHNALAVCYIDKYRKLGVVEGIDTAIEYAQAAVNGTLLGDHAIAERYQSLALCYFSKYKGLGSISDIEAALKCGLAAVAATQEGDSSLSSRLQGIAVYFMERYGRTGDLQDLKFILWYAHNAANGIPEDDPDFSKYQKTLASSYSLKYKKYGDMQDLQKALKYGQKAVEMTSEGHPSFSGHCQGLSVSYFEMFNTTGAMQDLEAAIEYGQAAVDATPLGHLDLAGYQHSLGEFLTNKYHRTGDILDLESALNYGQAAVEGTPLGHPERPTRQWGLAKSYRYKYRRLDIIDDLEVCLKFMQEAVDTTPVGHPILPGLQLTLAIFCFEKYKRFGEMRDLIASLDYAQIAVNATPEGDPDLPELKQYLGEFYASKYTSTREVSDLQAAIIFCSAAVSTTPQGHPHLPWRQHGLALAYSYLYTTSEDLRDLQMAHDLYQSALQSTTLAPQDCWNIALAYTKMAEFFKSENILQIYSKALQILPSLLWLGSSIGVRHYTLIQSGVSEYITKATAQAIQSTHLQTAVEFLEQGLSTTHKQALQLRTEHANLAAELPEQAKRLHKVSAQLQGSSYKFDSSVNHHVLADERLKIIAEIHSHVGFEDFLLPLKYSKLCMAAQFGPVIMLNYSGIQTDAIIILSPSIPPLHVPLPIASGKAVAEQLQNLRHALYKLSIHSRQTRLGRPAKKIEGPSPEALLGALTSWLWNSVVKPIFEVLSENGIINGRLWWCPSGPFTYLPLHAAAPVESQFVQSYTPTLDTLIHAHSKVMPLSTDDILLAVGVAEVSTTLGHWINLPSVEKELDTVNRLFSDHFKTIELKNTDATIRNVFEEMKKASWLHLACHGSQDSVDPLKSGLVLYDGKLELGEILDIALPKAKFVFLSACETAMGDEKLTNEAMHLTGGFIAAGFQGAIGTLWSMADTDGPKVSDIVYQTVLGEKKVPDMKLAAEGLHIAIQKCRRGGAPLHQWMSFIHMGI</sequence>
<dbReference type="Proteomes" id="UP000807353">
    <property type="component" value="Unassembled WGS sequence"/>
</dbReference>
<dbReference type="Pfam" id="PF12770">
    <property type="entry name" value="CHAT"/>
    <property type="match status" value="1"/>
</dbReference>
<evidence type="ECO:0000259" key="1">
    <source>
        <dbReference type="Pfam" id="PF12770"/>
    </source>
</evidence>
<dbReference type="SUPFAM" id="SSF81901">
    <property type="entry name" value="HCP-like"/>
    <property type="match status" value="2"/>
</dbReference>
<dbReference type="OrthoDB" id="9991317at2759"/>
<proteinExistence type="predicted"/>
<name>A0A9P6CAC5_9AGAR</name>
<dbReference type="SUPFAM" id="SSF48452">
    <property type="entry name" value="TPR-like"/>
    <property type="match status" value="2"/>
</dbReference>
<dbReference type="Gene3D" id="1.25.40.10">
    <property type="entry name" value="Tetratricopeptide repeat domain"/>
    <property type="match status" value="2"/>
</dbReference>
<dbReference type="AlphaFoldDB" id="A0A9P6CAC5"/>